<comment type="caution">
    <text evidence="3">The sequence shown here is derived from an EMBL/GenBank/DDBJ whole genome shotgun (WGS) entry which is preliminary data.</text>
</comment>
<evidence type="ECO:0000313" key="4">
    <source>
        <dbReference type="Proteomes" id="UP001372338"/>
    </source>
</evidence>
<proteinExistence type="predicted"/>
<organism evidence="3 4">
    <name type="scientific">Crotalaria pallida</name>
    <name type="common">Smooth rattlebox</name>
    <name type="synonym">Crotalaria striata</name>
    <dbReference type="NCBI Taxonomy" id="3830"/>
    <lineage>
        <taxon>Eukaryota</taxon>
        <taxon>Viridiplantae</taxon>
        <taxon>Streptophyta</taxon>
        <taxon>Embryophyta</taxon>
        <taxon>Tracheophyta</taxon>
        <taxon>Spermatophyta</taxon>
        <taxon>Magnoliopsida</taxon>
        <taxon>eudicotyledons</taxon>
        <taxon>Gunneridae</taxon>
        <taxon>Pentapetalae</taxon>
        <taxon>rosids</taxon>
        <taxon>fabids</taxon>
        <taxon>Fabales</taxon>
        <taxon>Fabaceae</taxon>
        <taxon>Papilionoideae</taxon>
        <taxon>50 kb inversion clade</taxon>
        <taxon>genistoids sensu lato</taxon>
        <taxon>core genistoids</taxon>
        <taxon>Crotalarieae</taxon>
        <taxon>Crotalaria</taxon>
    </lineage>
</organism>
<accession>A0AAN9J1M4</accession>
<sequence length="196" mass="21752">MIRCGGGAGKGERGNEKCFPSLIKDRGSDPAPLKLWRELYPVVAFNWAVRNYHPITISAGFDPKPLERGVNVLKEISQSPNIKKAFELMKKREETKQTELATKGQEERPAASDGGSRWCEKYRSPECQNLGRWIDSTAQLKATTGTVPATTSEESDPRGSVVWVGHRKACGRCRCIKSSKSLLLRHMAPSSTVHLE</sequence>
<dbReference type="AlphaFoldDB" id="A0AAN9J1M4"/>
<evidence type="ECO:0000313" key="3">
    <source>
        <dbReference type="EMBL" id="KAK7290114.1"/>
    </source>
</evidence>
<dbReference type="Proteomes" id="UP001372338">
    <property type="component" value="Unassembled WGS sequence"/>
</dbReference>
<keyword evidence="4" id="KW-1185">Reference proteome</keyword>
<gene>
    <name evidence="3" type="ORF">RIF29_04310</name>
</gene>
<evidence type="ECO:0000259" key="2">
    <source>
        <dbReference type="Pfam" id="PF12037"/>
    </source>
</evidence>
<name>A0AAN9J1M4_CROPI</name>
<reference evidence="3 4" key="1">
    <citation type="submission" date="2024-01" db="EMBL/GenBank/DDBJ databases">
        <title>The genomes of 5 underutilized Papilionoideae crops provide insights into root nodulation and disease resistanc.</title>
        <authorList>
            <person name="Yuan L."/>
        </authorList>
    </citation>
    <scope>NUCLEOTIDE SEQUENCE [LARGE SCALE GENOMIC DNA]</scope>
    <source>
        <strain evidence="3">ZHUSHIDOU_FW_LH</strain>
        <tissue evidence="3">Leaf</tissue>
    </source>
</reference>
<protein>
    <recommendedName>
        <fullName evidence="2">ATPase family AAA domain-containing protein</fullName>
    </recommendedName>
</protein>
<feature type="domain" description="ATPase family AAA" evidence="2">
    <location>
        <begin position="51"/>
        <end position="108"/>
    </location>
</feature>
<dbReference type="Pfam" id="PF12037">
    <property type="entry name" value="ATAD3_N"/>
    <property type="match status" value="1"/>
</dbReference>
<evidence type="ECO:0000256" key="1">
    <source>
        <dbReference type="SAM" id="MobiDB-lite"/>
    </source>
</evidence>
<dbReference type="EMBL" id="JAYWIO010000001">
    <property type="protein sequence ID" value="KAK7290114.1"/>
    <property type="molecule type" value="Genomic_DNA"/>
</dbReference>
<dbReference type="InterPro" id="IPR021911">
    <property type="entry name" value="ATAD3_N"/>
</dbReference>
<feature type="region of interest" description="Disordered" evidence="1">
    <location>
        <begin position="94"/>
        <end position="117"/>
    </location>
</feature>